<accession>A0AAN9TQB9</accession>
<dbReference type="SMART" id="SM00587">
    <property type="entry name" value="CHK"/>
    <property type="match status" value="1"/>
</dbReference>
<evidence type="ECO:0000313" key="2">
    <source>
        <dbReference type="EMBL" id="KAK7579751.1"/>
    </source>
</evidence>
<organism evidence="2 3">
    <name type="scientific">Parthenolecanium corni</name>
    <dbReference type="NCBI Taxonomy" id="536013"/>
    <lineage>
        <taxon>Eukaryota</taxon>
        <taxon>Metazoa</taxon>
        <taxon>Ecdysozoa</taxon>
        <taxon>Arthropoda</taxon>
        <taxon>Hexapoda</taxon>
        <taxon>Insecta</taxon>
        <taxon>Pterygota</taxon>
        <taxon>Neoptera</taxon>
        <taxon>Paraneoptera</taxon>
        <taxon>Hemiptera</taxon>
        <taxon>Sternorrhyncha</taxon>
        <taxon>Coccoidea</taxon>
        <taxon>Coccidae</taxon>
        <taxon>Parthenolecanium</taxon>
    </lineage>
</organism>
<sequence>MNSFVENVFRAFLDDRIGAKPEEKVDFVRFEGEKNVGELFGLASKMLFGRIVYVRNNESQVTESLAIKQTADVDMESETIYYSMQFVNEIHFFSKLVPTISTLTNSQYESFFPKFLYSYSKAMPGCNQNVIIYENLRALDFRVATSEKMKDNLSEKDTDLRAVFPDYTHLSLMMRKLGQFHAHSIAAAKTSPNHFQLVASFQLRLHENLFRKYSNLFRVLMRKFIRLLSANPLYETKLTSIKEIVENLENSLSSVNNVNALSVVSHGDYTVPNVLFKYDKNGVPVDMKILDLGSWRLSSPALDLGHVLYIDADQEMRDRHWDDLMNDYFGGLADVLDDRDLPSRMQIMEEFRLNSWYAFLVASFFVVDRIAAAKKLPNIFEEISTHHPHVLIANIPTEELQKLFEDQDVGGKKATETVLNVIKDMVDREFI</sequence>
<proteinExistence type="predicted"/>
<dbReference type="InterPro" id="IPR015897">
    <property type="entry name" value="CHK_kinase-like"/>
</dbReference>
<dbReference type="Pfam" id="PF02958">
    <property type="entry name" value="EcKL"/>
    <property type="match status" value="1"/>
</dbReference>
<dbReference type="AlphaFoldDB" id="A0AAN9TQB9"/>
<comment type="caution">
    <text evidence="2">The sequence shown here is derived from an EMBL/GenBank/DDBJ whole genome shotgun (WGS) entry which is preliminary data.</text>
</comment>
<protein>
    <recommendedName>
        <fullName evidence="1">CHK kinase-like domain-containing protein</fullName>
    </recommendedName>
</protein>
<reference evidence="2 3" key="1">
    <citation type="submission" date="2024-03" db="EMBL/GenBank/DDBJ databases">
        <title>Adaptation during the transition from Ophiocordyceps entomopathogen to insect associate is accompanied by gene loss and intensified selection.</title>
        <authorList>
            <person name="Ward C.M."/>
            <person name="Onetto C.A."/>
            <person name="Borneman A.R."/>
        </authorList>
    </citation>
    <scope>NUCLEOTIDE SEQUENCE [LARGE SCALE GENOMIC DNA]</scope>
    <source>
        <strain evidence="2">AWRI1</strain>
        <tissue evidence="2">Single Adult Female</tissue>
    </source>
</reference>
<dbReference type="InterPro" id="IPR004119">
    <property type="entry name" value="EcKL"/>
</dbReference>
<dbReference type="InterPro" id="IPR011009">
    <property type="entry name" value="Kinase-like_dom_sf"/>
</dbReference>
<dbReference type="SUPFAM" id="SSF56112">
    <property type="entry name" value="Protein kinase-like (PK-like)"/>
    <property type="match status" value="1"/>
</dbReference>
<evidence type="ECO:0000313" key="3">
    <source>
        <dbReference type="Proteomes" id="UP001367676"/>
    </source>
</evidence>
<dbReference type="Proteomes" id="UP001367676">
    <property type="component" value="Unassembled WGS sequence"/>
</dbReference>
<keyword evidence="3" id="KW-1185">Reference proteome</keyword>
<evidence type="ECO:0000259" key="1">
    <source>
        <dbReference type="SMART" id="SM00587"/>
    </source>
</evidence>
<dbReference type="EMBL" id="JBBCAQ010000034">
    <property type="protein sequence ID" value="KAK7579751.1"/>
    <property type="molecule type" value="Genomic_DNA"/>
</dbReference>
<dbReference type="PANTHER" id="PTHR11012">
    <property type="entry name" value="PROTEIN KINASE-LIKE DOMAIN-CONTAINING"/>
    <property type="match status" value="1"/>
</dbReference>
<dbReference type="PANTHER" id="PTHR11012:SF8">
    <property type="entry name" value="JUVENILE HORMONE-INDUCIBLE PROTEIN 26"/>
    <property type="match status" value="1"/>
</dbReference>
<name>A0AAN9TQB9_9HEMI</name>
<dbReference type="Gene3D" id="3.90.1200.10">
    <property type="match status" value="1"/>
</dbReference>
<gene>
    <name evidence="2" type="ORF">V9T40_000380</name>
</gene>
<feature type="domain" description="CHK kinase-like" evidence="1">
    <location>
        <begin position="131"/>
        <end position="338"/>
    </location>
</feature>